<reference evidence="6 7" key="1">
    <citation type="submission" date="2015-07" db="EMBL/GenBank/DDBJ databases">
        <title>ATOL: Assembling a taxonomically balanced genome-scale reconstruction of the evolutionary history of the Enterobacteriaceae.</title>
        <authorList>
            <person name="Plunkett G.III."/>
            <person name="Neeno-Eckwall E.C."/>
            <person name="Glasner J.D."/>
            <person name="Perna N.T."/>
        </authorList>
    </citation>
    <scope>NUCLEOTIDE SEQUENCE [LARGE SCALE GENOMIC DNA]</scope>
    <source>
        <strain evidence="6 7">ATCC 35017</strain>
    </source>
</reference>
<dbReference type="Pfam" id="PF00723">
    <property type="entry name" value="Glyco_hydro_15"/>
    <property type="match status" value="1"/>
</dbReference>
<dbReference type="GO" id="GO:0005975">
    <property type="term" value="P:carbohydrate metabolic process"/>
    <property type="evidence" value="ECO:0007669"/>
    <property type="project" value="InterPro"/>
</dbReference>
<evidence type="ECO:0000256" key="3">
    <source>
        <dbReference type="ARBA" id="ARBA00023295"/>
    </source>
</evidence>
<dbReference type="Pfam" id="PF09137">
    <property type="entry name" value="Glucodextran_N"/>
    <property type="match status" value="1"/>
</dbReference>
<comment type="caution">
    <text evidence="6">The sequence shown here is derived from an EMBL/GenBank/DDBJ whole genome shotgun (WGS) entry which is preliminary data.</text>
</comment>
<feature type="domain" description="GH15-like" evidence="4">
    <location>
        <begin position="270"/>
        <end position="654"/>
    </location>
</feature>
<dbReference type="EMBL" id="LGAA01000018">
    <property type="protein sequence ID" value="KPD02902.1"/>
    <property type="molecule type" value="Genomic_DNA"/>
</dbReference>
<evidence type="ECO:0000313" key="6">
    <source>
        <dbReference type="EMBL" id="KPD02902.1"/>
    </source>
</evidence>
<keyword evidence="7" id="KW-1185">Reference proteome</keyword>
<comment type="similarity">
    <text evidence="1">Belongs to the glycosyl hydrolase 15 family.</text>
</comment>
<dbReference type="CDD" id="cd07430">
    <property type="entry name" value="GH15_N"/>
    <property type="match status" value="1"/>
</dbReference>
<protein>
    <submittedName>
        <fullName evidence="6">Glucoamylase</fullName>
        <ecNumber evidence="6">3.2.1.-</ecNumber>
        <ecNumber evidence="6">3.2.1.3</ecNumber>
    </submittedName>
</protein>
<dbReference type="InterPro" id="IPR046966">
    <property type="entry name" value="Glucoamylase_active_site"/>
</dbReference>
<dbReference type="PROSITE" id="PS00820">
    <property type="entry name" value="GLUCOAMYLASE"/>
    <property type="match status" value="1"/>
</dbReference>
<dbReference type="GO" id="GO:0030246">
    <property type="term" value="F:carbohydrate binding"/>
    <property type="evidence" value="ECO:0007669"/>
    <property type="project" value="InterPro"/>
</dbReference>
<name>A0A0N0IAB5_9GAMM</name>
<dbReference type="OrthoDB" id="9806081at2"/>
<evidence type="ECO:0000256" key="1">
    <source>
        <dbReference type="ARBA" id="ARBA00006188"/>
    </source>
</evidence>
<dbReference type="EC" id="3.2.1.-" evidence="6"/>
<dbReference type="PANTHER" id="PTHR31616:SF0">
    <property type="entry name" value="GLUCAN 1,4-ALPHA-GLUCOSIDASE"/>
    <property type="match status" value="1"/>
</dbReference>
<dbReference type="EC" id="3.2.1.3" evidence="6"/>
<evidence type="ECO:0000313" key="7">
    <source>
        <dbReference type="Proteomes" id="UP000053226"/>
    </source>
</evidence>
<dbReference type="Proteomes" id="UP000053226">
    <property type="component" value="Unassembled WGS sequence"/>
</dbReference>
<dbReference type="GO" id="GO:0016757">
    <property type="term" value="F:glycosyltransferase activity"/>
    <property type="evidence" value="ECO:0007669"/>
    <property type="project" value="UniProtKB-ARBA"/>
</dbReference>
<dbReference type="Gene3D" id="1.50.10.10">
    <property type="match status" value="1"/>
</dbReference>
<dbReference type="Gene3D" id="2.70.98.10">
    <property type="match status" value="1"/>
</dbReference>
<dbReference type="SUPFAM" id="SSF48208">
    <property type="entry name" value="Six-hairpin glycosidases"/>
    <property type="match status" value="1"/>
</dbReference>
<evidence type="ECO:0000259" key="5">
    <source>
        <dbReference type="Pfam" id="PF09137"/>
    </source>
</evidence>
<gene>
    <name evidence="6" type="ORF">M992_2060</name>
</gene>
<feature type="domain" description="Glucodextranase N-terminal" evidence="5">
    <location>
        <begin position="6"/>
        <end position="253"/>
    </location>
</feature>
<sequence length="769" mass="85108">MSEQQAPGGPGSTATWTSSAKDMVGTAIGQGRVWFTLGYGILNEVYWPSCSTPQIRDLGFIIAGDDFWSEVKRVHQYELTTPSSSLPLPKIVHQHERYRLELEIITDPARDVLLIKYQLEGEGLKLYPLLAPHLAGDGDNNYGSISAQGLVAHKKDHHLILAAKNGFTRGSVGYVGCSDGWQDFHQNGCMRWEYQQAGPGNIAMMGELNCNSGVLALAFSDSAQGAATLAHSSLAAGYPEARRQYAYLWAAWHETVNFPGLDKLPKRLSDAVRTSIAVIKTHEGRNFPGALVASLSTPWGDTHKDPGGYHLVWPRDSVEVGFAMLACGLIAEVRALMAYLIAIQQPDGHWMQNNFTDGQPYWQGIQLDEVALPVLFAAKLHEQGLLGEMQGAAIKMARKALSFIAQYGPASPQDRWEENSGINPFTLSVSIAALVAGAQAGFLEDGDKQYALDLADDWNERLESWVYVANTQLDRELAISGHYIRLNPNCHSARFGEVMLRNRNNETINTRALIGMEYLYLVRLGLRKASDKRIQDTTKLVDKLLCVQLPAGPYYYRYNQDGYGEHDDGRAFDGSGVGRLWPLLSGERGYYAAACKEDIQPYLNAILASASTGGMLPEQIWDKPSIPERGLITGRPSGSAMPLIWAHAELIKLIYVQKTGVAIEQLTSVSGRYRDQPPVARARHWRDNLSCGAVPVSHELWIESQEPFVLHYGYDNWQDIKEQTSQPLGLGLYGVMVNVSGLGGKTLQFTRRFDGRGWEGRDWQIDIIA</sequence>
<dbReference type="InterPro" id="IPR011013">
    <property type="entry name" value="Gal_mutarotase_sf_dom"/>
</dbReference>
<evidence type="ECO:0000256" key="2">
    <source>
        <dbReference type="ARBA" id="ARBA00022801"/>
    </source>
</evidence>
<keyword evidence="2 6" id="KW-0378">Hydrolase</keyword>
<dbReference type="SUPFAM" id="SSF74650">
    <property type="entry name" value="Galactose mutarotase-like"/>
    <property type="match status" value="1"/>
</dbReference>
<proteinExistence type="inferred from homology"/>
<dbReference type="InterPro" id="IPR015220">
    <property type="entry name" value="Glucodextranase_N"/>
</dbReference>
<dbReference type="InterPro" id="IPR014718">
    <property type="entry name" value="GH-type_carb-bd"/>
</dbReference>
<dbReference type="AlphaFoldDB" id="A0A0N0IAB5"/>
<dbReference type="InterPro" id="IPR008928">
    <property type="entry name" value="6-hairpin_glycosidase_sf"/>
</dbReference>
<evidence type="ECO:0000259" key="4">
    <source>
        <dbReference type="Pfam" id="PF00723"/>
    </source>
</evidence>
<dbReference type="InterPro" id="IPR011613">
    <property type="entry name" value="GH15-like"/>
</dbReference>
<dbReference type="PANTHER" id="PTHR31616">
    <property type="entry name" value="TREHALASE"/>
    <property type="match status" value="1"/>
</dbReference>
<accession>A0A0N0IAB5</accession>
<dbReference type="RefSeq" id="WP_053908489.1">
    <property type="nucleotide sequence ID" value="NZ_CAWMUS010000018.1"/>
</dbReference>
<organism evidence="6 7">
    <name type="scientific">Moellerella wisconsensis ATCC 35017</name>
    <dbReference type="NCBI Taxonomy" id="1354267"/>
    <lineage>
        <taxon>Bacteria</taxon>
        <taxon>Pseudomonadati</taxon>
        <taxon>Pseudomonadota</taxon>
        <taxon>Gammaproteobacteria</taxon>
        <taxon>Enterobacterales</taxon>
        <taxon>Morganellaceae</taxon>
        <taxon>Moellerella</taxon>
    </lineage>
</organism>
<dbReference type="InterPro" id="IPR012341">
    <property type="entry name" value="6hp_glycosidase-like_sf"/>
</dbReference>
<dbReference type="GO" id="GO:0004339">
    <property type="term" value="F:glucan 1,4-alpha-glucosidase activity"/>
    <property type="evidence" value="ECO:0007669"/>
    <property type="project" value="UniProtKB-EC"/>
</dbReference>
<keyword evidence="3 6" id="KW-0326">Glycosidase</keyword>